<evidence type="ECO:0000313" key="6">
    <source>
        <dbReference type="Proteomes" id="UP000245839"/>
    </source>
</evidence>
<proteinExistence type="predicted"/>
<dbReference type="InterPro" id="IPR001343">
    <property type="entry name" value="Hemolysn_Ca-bd"/>
</dbReference>
<evidence type="ECO:0000313" key="7">
    <source>
        <dbReference type="Proteomes" id="UP000251571"/>
    </source>
</evidence>
<dbReference type="Proteomes" id="UP000251571">
    <property type="component" value="Unassembled WGS sequence"/>
</dbReference>
<dbReference type="Gene3D" id="2.150.10.10">
    <property type="entry name" value="Serralysin-like metalloprotease, C-terminal"/>
    <property type="match status" value="1"/>
</dbReference>
<reference evidence="4 6" key="3">
    <citation type="submission" date="2018-03" db="EMBL/GenBank/DDBJ databases">
        <title>Genomic Encyclopedia of Archaeal and Bacterial Type Strains, Phase II (KMG-II): from individual species to whole genera.</title>
        <authorList>
            <person name="Goeker M."/>
        </authorList>
    </citation>
    <scope>NUCLEOTIDE SEQUENCE [LARGE SCALE GENOMIC DNA]</scope>
    <source>
        <strain evidence="4 6">DSM 25227</strain>
    </source>
</reference>
<dbReference type="GO" id="GO:0005509">
    <property type="term" value="F:calcium ion binding"/>
    <property type="evidence" value="ECO:0007669"/>
    <property type="project" value="InterPro"/>
</dbReference>
<comment type="subcellular location">
    <subcellularLocation>
        <location evidence="1">Secreted</location>
    </subcellularLocation>
</comment>
<dbReference type="AlphaFoldDB" id="A0A2Y9A4C7"/>
<dbReference type="Proteomes" id="UP000245839">
    <property type="component" value="Unassembled WGS sequence"/>
</dbReference>
<feature type="region of interest" description="Disordered" evidence="3">
    <location>
        <begin position="182"/>
        <end position="214"/>
    </location>
</feature>
<name>A0A2Y9A4C7_9RHOB</name>
<dbReference type="InterPro" id="IPR011049">
    <property type="entry name" value="Serralysin-like_metalloprot_C"/>
</dbReference>
<dbReference type="InterPro" id="IPR050557">
    <property type="entry name" value="RTX_toxin/Mannuronan_C5-epim"/>
</dbReference>
<dbReference type="Pfam" id="PF00353">
    <property type="entry name" value="HemolysinCabind"/>
    <property type="match status" value="2"/>
</dbReference>
<dbReference type="PANTHER" id="PTHR38340:SF1">
    <property type="entry name" value="S-LAYER PROTEIN"/>
    <property type="match status" value="1"/>
</dbReference>
<dbReference type="PRINTS" id="PR00313">
    <property type="entry name" value="CABNDNGRPT"/>
</dbReference>
<evidence type="ECO:0000313" key="4">
    <source>
        <dbReference type="EMBL" id="PWJ22020.1"/>
    </source>
</evidence>
<evidence type="ECO:0000313" key="5">
    <source>
        <dbReference type="EMBL" id="SSA38298.1"/>
    </source>
</evidence>
<keyword evidence="6" id="KW-1185">Reference proteome</keyword>
<reference evidence="7" key="1">
    <citation type="submission" date="2016-10" db="EMBL/GenBank/DDBJ databases">
        <authorList>
            <person name="Varghese N."/>
            <person name="Submissions S."/>
        </authorList>
    </citation>
    <scope>NUCLEOTIDE SEQUENCE [LARGE SCALE GENOMIC DNA]</scope>
    <source>
        <strain evidence="7">DSM 25227</strain>
    </source>
</reference>
<dbReference type="EMBL" id="QGDJ01000001">
    <property type="protein sequence ID" value="PWJ22020.1"/>
    <property type="molecule type" value="Genomic_DNA"/>
</dbReference>
<accession>A0A2Y9A4C7</accession>
<dbReference type="GO" id="GO:0005576">
    <property type="term" value="C:extracellular region"/>
    <property type="evidence" value="ECO:0007669"/>
    <property type="project" value="UniProtKB-SubCell"/>
</dbReference>
<evidence type="ECO:0000256" key="2">
    <source>
        <dbReference type="ARBA" id="ARBA00022525"/>
    </source>
</evidence>
<keyword evidence="2" id="KW-0964">Secreted</keyword>
<dbReference type="SUPFAM" id="SSF51120">
    <property type="entry name" value="beta-Roll"/>
    <property type="match status" value="1"/>
</dbReference>
<dbReference type="PANTHER" id="PTHR38340">
    <property type="entry name" value="S-LAYER PROTEIN"/>
    <property type="match status" value="1"/>
</dbReference>
<reference evidence="5" key="2">
    <citation type="submission" date="2016-10" db="EMBL/GenBank/DDBJ databases">
        <authorList>
            <person name="Cai Z."/>
        </authorList>
    </citation>
    <scope>NUCLEOTIDE SEQUENCE [LARGE SCALE GENOMIC DNA]</scope>
    <source>
        <strain evidence="5">DSM 25227</strain>
    </source>
</reference>
<evidence type="ECO:0000256" key="1">
    <source>
        <dbReference type="ARBA" id="ARBA00004613"/>
    </source>
</evidence>
<feature type="compositionally biased region" description="Basic and acidic residues" evidence="3">
    <location>
        <begin position="186"/>
        <end position="205"/>
    </location>
</feature>
<protein>
    <submittedName>
        <fullName evidence="4">Hemolysin type calcium-binding protein</fullName>
    </submittedName>
    <submittedName>
        <fullName evidence="5">Hemolysin-type calcium-binding repeat-containing protein</fullName>
    </submittedName>
</protein>
<dbReference type="PROSITE" id="PS00330">
    <property type="entry name" value="HEMOLYSIN_CALCIUM"/>
    <property type="match status" value="1"/>
</dbReference>
<gene>
    <name evidence="4" type="ORF">BCF38_101429</name>
    <name evidence="5" type="ORF">SAMN05421539_101429</name>
</gene>
<evidence type="ECO:0000256" key="3">
    <source>
        <dbReference type="SAM" id="MobiDB-lite"/>
    </source>
</evidence>
<organism evidence="5 7">
    <name type="scientific">Jannaschia seohaensis</name>
    <dbReference type="NCBI Taxonomy" id="475081"/>
    <lineage>
        <taxon>Bacteria</taxon>
        <taxon>Pseudomonadati</taxon>
        <taxon>Pseudomonadota</taxon>
        <taxon>Alphaproteobacteria</taxon>
        <taxon>Rhodobacterales</taxon>
        <taxon>Roseobacteraceae</taxon>
        <taxon>Jannaschia</taxon>
    </lineage>
</organism>
<dbReference type="InterPro" id="IPR018511">
    <property type="entry name" value="Hemolysin-typ_Ca-bd_CS"/>
</dbReference>
<dbReference type="EMBL" id="UETC01000001">
    <property type="protein sequence ID" value="SSA38298.1"/>
    <property type="molecule type" value="Genomic_DNA"/>
</dbReference>
<sequence>MTFSTPTLADLVSFPLTFTLDAFGEEVENNFVDSAEGTSNGIPYRLVPQEGDLVFLPFSDPDPTQVFNDLPRAYEAIHTASNFTLTFDEPVQALLVATANDNATGDGYDFGLTPRDSIDIELDGTFMGSLDREGTLALLVADAPTETWVSLSEDDLGDGIDLAFFAFPDWPIPPTDGPDRLFGGPENDRLDGRAGDDTIEGRGGSDRLTGGRGDDLLLGGEGDDVLIAGGGTDTMEGGAQSDVFAFRPGEGPVTVRDFDPGEGDRLALDDRFFGLGDSDVDPRDVTQAQAQAALRAGRVEYDRGTGELMIDADGREGAEAPTLVAVLEDGPGFGFEDVLLF</sequence>